<dbReference type="InterPro" id="IPR023578">
    <property type="entry name" value="Ras_GEF_dom_sf"/>
</dbReference>
<dbReference type="EMBL" id="JAGHQM010000930">
    <property type="protein sequence ID" value="KAH0557045.1"/>
    <property type="molecule type" value="Genomic_DNA"/>
</dbReference>
<feature type="compositionally biased region" description="Polar residues" evidence="3">
    <location>
        <begin position="1005"/>
        <end position="1034"/>
    </location>
</feature>
<feature type="region of interest" description="Disordered" evidence="3">
    <location>
        <begin position="780"/>
        <end position="806"/>
    </location>
</feature>
<feature type="region of interest" description="Disordered" evidence="3">
    <location>
        <begin position="531"/>
        <end position="668"/>
    </location>
</feature>
<feature type="compositionally biased region" description="Low complexity" evidence="3">
    <location>
        <begin position="977"/>
        <end position="998"/>
    </location>
</feature>
<gene>
    <name evidence="6" type="ORF">GP486_005166</name>
</gene>
<evidence type="ECO:0000256" key="3">
    <source>
        <dbReference type="SAM" id="MobiDB-lite"/>
    </source>
</evidence>
<evidence type="ECO:0000313" key="7">
    <source>
        <dbReference type="Proteomes" id="UP000750711"/>
    </source>
</evidence>
<feature type="region of interest" description="Disordered" evidence="3">
    <location>
        <begin position="826"/>
        <end position="869"/>
    </location>
</feature>
<feature type="compositionally biased region" description="Polar residues" evidence="3">
    <location>
        <begin position="167"/>
        <end position="178"/>
    </location>
</feature>
<feature type="compositionally biased region" description="Polar residues" evidence="3">
    <location>
        <begin position="1120"/>
        <end position="1135"/>
    </location>
</feature>
<feature type="region of interest" description="Disordered" evidence="3">
    <location>
        <begin position="1"/>
        <end position="116"/>
    </location>
</feature>
<feature type="compositionally biased region" description="Polar residues" evidence="3">
    <location>
        <begin position="207"/>
        <end position="216"/>
    </location>
</feature>
<feature type="region of interest" description="Disordered" evidence="3">
    <location>
        <begin position="882"/>
        <end position="1042"/>
    </location>
</feature>
<dbReference type="SMART" id="SM00147">
    <property type="entry name" value="RasGEF"/>
    <property type="match status" value="1"/>
</dbReference>
<feature type="compositionally biased region" description="Basic and acidic residues" evidence="3">
    <location>
        <begin position="573"/>
        <end position="586"/>
    </location>
</feature>
<dbReference type="InterPro" id="IPR036964">
    <property type="entry name" value="RASGEF_cat_dom_sf"/>
</dbReference>
<feature type="region of interest" description="Disordered" evidence="3">
    <location>
        <begin position="1364"/>
        <end position="1458"/>
    </location>
</feature>
<feature type="compositionally biased region" description="Low complexity" evidence="3">
    <location>
        <begin position="1251"/>
        <end position="1262"/>
    </location>
</feature>
<feature type="region of interest" description="Disordered" evidence="3">
    <location>
        <begin position="166"/>
        <end position="216"/>
    </location>
</feature>
<dbReference type="Gene3D" id="1.10.840.10">
    <property type="entry name" value="Ras guanine-nucleotide exchange factors catalytic domain"/>
    <property type="match status" value="1"/>
</dbReference>
<dbReference type="SUPFAM" id="SSF48366">
    <property type="entry name" value="Ras GEF"/>
    <property type="match status" value="1"/>
</dbReference>
<dbReference type="CDD" id="cd06224">
    <property type="entry name" value="REM"/>
    <property type="match status" value="1"/>
</dbReference>
<sequence>MEDVKAAASLSSTSPAYQRVGQHSSQKPSGNASKATASARGAEGEPGSGIKLAPHAPRTGVKQKSPRLRPSPEKRRERQNASRNPSSLDELPQKIVAQDGNSGGREGRQFTVGNVGNNGMIYLRPVVRPPYERKHQLPPFVFPPVTPPRSASIDGYDRQNIGDALRNSLTTENYSPWTPSRRPRRSSQSTAQDKSPPLPRAKHQRAHSFSTVHEQPVMQTSDVGTYRIVIDRPEQRRPKTADQVCIPTLEVQIPHYRLGSPRFSPRGTAFLRNSSFTRTSANGDLRSSYLSQTDIDKLFPPPPTGMHHQSRPQSHVSSGEDSPNQLPLDISPSSAPIGPSIYDALTFPPQSDHPSVVKYSPTTGEIIAATPPRIIAQITSPSFLDYELLSDFFLTYRLFLSPSDLVEYVVARLQWAVNRGDEVGKVVRVRTFVAIRHWILNYFVDDFFPDYDLRVKFCDMVNLLYDEVRMRPGGGGSDARIIGEAKKCWQRTCALYWDGPRPAPNDGADEQIHPGGSVGTREEQLMAFTNQFGHDGHDPRPPQTTSGNSGDTTGAPVQDVVGARRRNVAPAKRSAEAGRSHGDRRTTARRQASGASVQAQSCSIPARAWKQPESGRVKPLAAHPVSISPATPTSSHLRSSPPVVRRPSHSHKRSGSFSDALRDDRTPLPLPKAIFQSTQFLMALPYAGNLVRGNLFPPTQAVVEVVAPRTPLVGGRPGLPQASGANLHTGSQRATAVISNPGVKRFLGSVRRALSARNNHPHGHPMGAVLPTFPPPKFHGPEIGRPQSSNHIGRVGEEHTTGPESSTARVDLLSAGVVEAFKRAVQVEGSSDGPEGTDGGAIASDNESPCESDLRPEAENPVRNTIPSTVTMGSKSIVIVDDTWPPVPQNPMVSESLTQEIPPNVYVPHPTDETPMPTRPSQSLQRENPLPSTSLWSQGESFAPAQRRSRSFSLDRTSDTSRFDSPARAPGPSSGVSALGRGSSARFGGRSFKSSKSGSLRRYASYQSGMSRRSPSHSFDATTVSGSITGSYNPPTDPLPTRMLRRRPGGDLRAVHNVADLEQLPRPKSTGSLSEYSASVSSSILQTSQTVQVGMATSDYSPQPPQRFSLGALAEGGTKDTGTSLVDTHSSQPNMRPSFEAEVAKLAQIPDDDDDDGVESALMKLEGRYEKRQSENSFSKAARTLSLGATTYSGNHDTGNESEEKRRHRHKKVVDNTISETPPLPEEETPVATSFTCDSSEGLPAATQPKSQSVGSGDSYSSAPFLEPDLTGGSVQGGSAIREWSDVSVPAPLFSNNCTVFMPRTESASSHPSIEYVEKTESMVRIHQNPTVPINSPSHESFLFDDSDKASDLSSELSIEVISPEEAQKQSPLISPPPGSGEVISGMPLPYHPLRHPPSPPLTTAHAFPVTPTSDTNEHTRLPPTPDPTPTLPSQGVSHGRKSSDRCTPHQSQTSGTTTESIHLPFILAFDSDLLARQFTLIEKDALDEVDWRELVELKWKQASPVVRDWVEFLRTQEPKGVEMVIARFNLMVKWAMSEIVMTRNIEERARTIVKYIHIAAHARSYQNFATMYQITIALLGIDVARLTKTWNLVPKSDLQTFRSMEALVQPIRNFHSLRVEMETAVGEGGCIPFVGIYTHDLIYNAQRPSQIASTPTTGPLVNFERHRTTAAIVKSLLRLLEASSKYTFETVDDACERCLWIAALSDEEIRTLSRGLE</sequence>
<dbReference type="PANTHER" id="PTHR23113">
    <property type="entry name" value="GUANINE NUCLEOTIDE EXCHANGE FACTOR"/>
    <property type="match status" value="1"/>
</dbReference>
<evidence type="ECO:0000256" key="2">
    <source>
        <dbReference type="PROSITE-ProRule" id="PRU00168"/>
    </source>
</evidence>
<dbReference type="InterPro" id="IPR001895">
    <property type="entry name" value="RASGEF_cat_dom"/>
</dbReference>
<accession>A0A9P8L9N4</accession>
<dbReference type="Gene3D" id="1.20.870.10">
    <property type="entry name" value="Son of sevenless (SoS) protein Chain: S domain 1"/>
    <property type="match status" value="1"/>
</dbReference>
<feature type="compositionally biased region" description="Polar residues" evidence="3">
    <location>
        <begin position="311"/>
        <end position="325"/>
    </location>
</feature>
<dbReference type="PROSITE" id="PS50212">
    <property type="entry name" value="RASGEF_NTER"/>
    <property type="match status" value="1"/>
</dbReference>
<dbReference type="InterPro" id="IPR008937">
    <property type="entry name" value="Ras-like_GEF"/>
</dbReference>
<protein>
    <recommendedName>
        <fullName evidence="8">Guanine nucleotide exchange factor</fullName>
    </recommendedName>
</protein>
<evidence type="ECO:0000259" key="5">
    <source>
        <dbReference type="PROSITE" id="PS50212"/>
    </source>
</evidence>
<feature type="compositionally biased region" description="Polar residues" evidence="3">
    <location>
        <begin position="589"/>
        <end position="603"/>
    </location>
</feature>
<dbReference type="GO" id="GO:0007265">
    <property type="term" value="P:Ras protein signal transduction"/>
    <property type="evidence" value="ECO:0007669"/>
    <property type="project" value="TreeGrafter"/>
</dbReference>
<feature type="compositionally biased region" description="Basic and acidic residues" evidence="3">
    <location>
        <begin position="70"/>
        <end position="80"/>
    </location>
</feature>
<feature type="region of interest" description="Disordered" evidence="3">
    <location>
        <begin position="1187"/>
        <end position="1277"/>
    </location>
</feature>
<feature type="compositionally biased region" description="Polar residues" evidence="3">
    <location>
        <begin position="891"/>
        <end position="901"/>
    </location>
</feature>
<feature type="compositionally biased region" description="Polar residues" evidence="3">
    <location>
        <begin position="1187"/>
        <end position="1197"/>
    </location>
</feature>
<proteinExistence type="predicted"/>
<dbReference type="Proteomes" id="UP000750711">
    <property type="component" value="Unassembled WGS sequence"/>
</dbReference>
<feature type="region of interest" description="Disordered" evidence="3">
    <location>
        <begin position="1116"/>
        <end position="1135"/>
    </location>
</feature>
<evidence type="ECO:0000256" key="1">
    <source>
        <dbReference type="ARBA" id="ARBA00022658"/>
    </source>
</evidence>
<feature type="compositionally biased region" description="Polar residues" evidence="3">
    <location>
        <begin position="1449"/>
        <end position="1458"/>
    </location>
</feature>
<feature type="compositionally biased region" description="Polar residues" evidence="3">
    <location>
        <begin position="543"/>
        <end position="552"/>
    </location>
</feature>
<dbReference type="PANTHER" id="PTHR23113:SF363">
    <property type="entry name" value="PROTEIN SON OF SEVENLESS"/>
    <property type="match status" value="1"/>
</dbReference>
<evidence type="ECO:0000259" key="4">
    <source>
        <dbReference type="PROSITE" id="PS50009"/>
    </source>
</evidence>
<dbReference type="InterPro" id="IPR000651">
    <property type="entry name" value="Ras-like_Gua-exchang_fac_N"/>
</dbReference>
<dbReference type="Pfam" id="PF00617">
    <property type="entry name" value="RasGEF"/>
    <property type="match status" value="1"/>
</dbReference>
<dbReference type="Pfam" id="PF00618">
    <property type="entry name" value="RasGEF_N"/>
    <property type="match status" value="1"/>
</dbReference>
<dbReference type="GO" id="GO:0005886">
    <property type="term" value="C:plasma membrane"/>
    <property type="evidence" value="ECO:0007669"/>
    <property type="project" value="TreeGrafter"/>
</dbReference>
<comment type="caution">
    <text evidence="6">The sequence shown here is derived from an EMBL/GenBank/DDBJ whole genome shotgun (WGS) entry which is preliminary data.</text>
</comment>
<dbReference type="SMART" id="SM00229">
    <property type="entry name" value="RasGEFN"/>
    <property type="match status" value="1"/>
</dbReference>
<dbReference type="PROSITE" id="PS50009">
    <property type="entry name" value="RASGEF_CAT"/>
    <property type="match status" value="1"/>
</dbReference>
<evidence type="ECO:0000313" key="6">
    <source>
        <dbReference type="EMBL" id="KAH0557045.1"/>
    </source>
</evidence>
<evidence type="ECO:0008006" key="8">
    <source>
        <dbReference type="Google" id="ProtNLM"/>
    </source>
</evidence>
<feature type="domain" description="N-terminal Ras-GEF" evidence="5">
    <location>
        <begin position="362"/>
        <end position="486"/>
    </location>
</feature>
<feature type="compositionally biased region" description="Polar residues" evidence="3">
    <location>
        <begin position="919"/>
        <end position="940"/>
    </location>
</feature>
<feature type="region of interest" description="Disordered" evidence="3">
    <location>
        <begin position="294"/>
        <end position="330"/>
    </location>
</feature>
<keyword evidence="1 2" id="KW-0344">Guanine-nucleotide releasing factor</keyword>
<feature type="domain" description="Ras-GEF" evidence="4">
    <location>
        <begin position="1471"/>
        <end position="1715"/>
    </location>
</feature>
<organism evidence="6 7">
    <name type="scientific">Trichoglossum hirsutum</name>
    <dbReference type="NCBI Taxonomy" id="265104"/>
    <lineage>
        <taxon>Eukaryota</taxon>
        <taxon>Fungi</taxon>
        <taxon>Dikarya</taxon>
        <taxon>Ascomycota</taxon>
        <taxon>Pezizomycotina</taxon>
        <taxon>Geoglossomycetes</taxon>
        <taxon>Geoglossales</taxon>
        <taxon>Geoglossaceae</taxon>
        <taxon>Trichoglossum</taxon>
    </lineage>
</organism>
<name>A0A9P8L9N4_9PEZI</name>
<keyword evidence="7" id="KW-1185">Reference proteome</keyword>
<dbReference type="GO" id="GO:0005085">
    <property type="term" value="F:guanyl-nucleotide exchange factor activity"/>
    <property type="evidence" value="ECO:0007669"/>
    <property type="project" value="UniProtKB-KW"/>
</dbReference>
<feature type="compositionally biased region" description="Polar residues" evidence="3">
    <location>
        <begin position="9"/>
        <end position="36"/>
    </location>
</feature>
<reference evidence="6" key="1">
    <citation type="submission" date="2021-03" db="EMBL/GenBank/DDBJ databases">
        <title>Comparative genomics and phylogenomic investigation of the class Geoglossomycetes provide insights into ecological specialization and systematics.</title>
        <authorList>
            <person name="Melie T."/>
            <person name="Pirro S."/>
            <person name="Miller A.N."/>
            <person name="Quandt A."/>
        </authorList>
    </citation>
    <scope>NUCLEOTIDE SEQUENCE</scope>
    <source>
        <strain evidence="6">CAQ_001_2017</strain>
    </source>
</reference>
<feature type="compositionally biased region" description="Low complexity" evidence="3">
    <location>
        <begin position="634"/>
        <end position="645"/>
    </location>
</feature>